<dbReference type="AlphaFoldDB" id="A0A381SSU9"/>
<evidence type="ECO:0000313" key="1">
    <source>
        <dbReference type="EMBL" id="SVA06361.1"/>
    </source>
</evidence>
<sequence>MKKANLLLLTLFLASCDAGIGTGFISKLVPKLLFSSTSLSTEVGTNITVTWTSENTSSCIASGAWSGSKEPSGSENININTVGSNEFLLTCQGPSNKTASSSLIVYGQKIFTGRVIDGYIRDAKVYIDRNNNFINDENEPFTYSDNEGLFELQYQPGTIISEGGFDILTGNLVDKLTLSLPLYGYTEYKTVTPLTSLLTFFENRTNLNLSLGIDSSIDLSSIDPEAMKNEGPVYAYLYEKGNQIALLALGIQVFAEGQYGNSDTSEMAFKSIASILEENYLSLEKRVDIESPDFIGDVIDHFILFRSEENLNIIKPQENLVTHLKDILSSLLPIVELKSSQDITTEIFNFATSILMEDIRKVASDTFGDGLINNYMESITSYIAYNQSLNEVDLYPNTELNFDNISLPITTQTLEINEDKGISDSTVFVNNYTLLTNENNLPITLSNLEFNNGQFTADVMVDPSFYSFERLSAFELNLNSSGALVLNDDAVKMDIFGHSFGNNKGTNDYNMVWISPLALNTLENQKIATLSFQLQQLNQSDINLVVESTLIGGEKNSINSEESAKNKTVYTLIGSQSEINI</sequence>
<proteinExistence type="predicted"/>
<name>A0A381SSU9_9ZZZZ</name>
<dbReference type="EMBL" id="UINC01003442">
    <property type="protein sequence ID" value="SVA06361.1"/>
    <property type="molecule type" value="Genomic_DNA"/>
</dbReference>
<reference evidence="1" key="1">
    <citation type="submission" date="2018-05" db="EMBL/GenBank/DDBJ databases">
        <authorList>
            <person name="Lanie J.A."/>
            <person name="Ng W.-L."/>
            <person name="Kazmierczak K.M."/>
            <person name="Andrzejewski T.M."/>
            <person name="Davidsen T.M."/>
            <person name="Wayne K.J."/>
            <person name="Tettelin H."/>
            <person name="Glass J.I."/>
            <person name="Rusch D."/>
            <person name="Podicherti R."/>
            <person name="Tsui H.-C.T."/>
            <person name="Winkler M.E."/>
        </authorList>
    </citation>
    <scope>NUCLEOTIDE SEQUENCE</scope>
</reference>
<protein>
    <submittedName>
        <fullName evidence="1">Uncharacterized protein</fullName>
    </submittedName>
</protein>
<organism evidence="1">
    <name type="scientific">marine metagenome</name>
    <dbReference type="NCBI Taxonomy" id="408172"/>
    <lineage>
        <taxon>unclassified sequences</taxon>
        <taxon>metagenomes</taxon>
        <taxon>ecological metagenomes</taxon>
    </lineage>
</organism>
<accession>A0A381SSU9</accession>
<gene>
    <name evidence="1" type="ORF">METZ01_LOCUS59215</name>
</gene>
<dbReference type="PROSITE" id="PS51257">
    <property type="entry name" value="PROKAR_LIPOPROTEIN"/>
    <property type="match status" value="1"/>
</dbReference>